<protein>
    <recommendedName>
        <fullName evidence="3 11">Chorismate synthase</fullName>
        <shortName evidence="11">CS</shortName>
        <ecNumber evidence="3 11">4.2.3.5</ecNumber>
    </recommendedName>
    <alternativeName>
        <fullName evidence="11">5-enolpyruvylshikimate-3-phosphate phospholyase</fullName>
    </alternativeName>
</protein>
<gene>
    <name evidence="11" type="primary">aroC</name>
    <name evidence="13" type="ORF">GU90_08365</name>
</gene>
<dbReference type="InterPro" id="IPR035904">
    <property type="entry name" value="Chorismate_synth_AroC_sf"/>
</dbReference>
<comment type="cofactor">
    <cofactor evidence="11 12">
        <name>FMNH2</name>
        <dbReference type="ChEBI" id="CHEBI:57618"/>
    </cofactor>
    <text evidence="11 12">Reduced FMN (FMNH(2)).</text>
</comment>
<dbReference type="AlphaFoldDB" id="A0A073AYE1"/>
<evidence type="ECO:0000256" key="8">
    <source>
        <dbReference type="ARBA" id="ARBA00022857"/>
    </source>
</evidence>
<dbReference type="GO" id="GO:0010181">
    <property type="term" value="F:FMN binding"/>
    <property type="evidence" value="ECO:0007669"/>
    <property type="project" value="TreeGrafter"/>
</dbReference>
<dbReference type="NCBIfam" id="NF003793">
    <property type="entry name" value="PRK05382.1"/>
    <property type="match status" value="1"/>
</dbReference>
<evidence type="ECO:0000256" key="11">
    <source>
        <dbReference type="HAMAP-Rule" id="MF_00300"/>
    </source>
</evidence>
<feature type="binding site" evidence="11">
    <location>
        <position position="343"/>
    </location>
    <ligand>
        <name>FMN</name>
        <dbReference type="ChEBI" id="CHEBI:58210"/>
    </ligand>
</feature>
<dbReference type="Pfam" id="PF01264">
    <property type="entry name" value="Chorismate_synt"/>
    <property type="match status" value="1"/>
</dbReference>
<dbReference type="UniPathway" id="UPA00053">
    <property type="reaction ID" value="UER00090"/>
</dbReference>
<dbReference type="GO" id="GO:0009073">
    <property type="term" value="P:aromatic amino acid family biosynthetic process"/>
    <property type="evidence" value="ECO:0007669"/>
    <property type="project" value="UniProtKB-KW"/>
</dbReference>
<evidence type="ECO:0000256" key="4">
    <source>
        <dbReference type="ARBA" id="ARBA00022605"/>
    </source>
</evidence>
<dbReference type="PROSITE" id="PS00787">
    <property type="entry name" value="CHORISMATE_SYNTHASE_1"/>
    <property type="match status" value="1"/>
</dbReference>
<dbReference type="InterPro" id="IPR000453">
    <property type="entry name" value="Chorismate_synth"/>
</dbReference>
<evidence type="ECO:0000256" key="12">
    <source>
        <dbReference type="RuleBase" id="RU000605"/>
    </source>
</evidence>
<evidence type="ECO:0000256" key="6">
    <source>
        <dbReference type="ARBA" id="ARBA00022643"/>
    </source>
</evidence>
<comment type="pathway">
    <text evidence="1 11 12">Metabolic intermediate biosynthesis; chorismate biosynthesis; chorismate from D-erythrose 4-phosphate and phosphoenolpyruvate: step 7/7.</text>
</comment>
<dbReference type="FunFam" id="3.60.150.10:FF:000002">
    <property type="entry name" value="Chorismate synthase"/>
    <property type="match status" value="1"/>
</dbReference>
<evidence type="ECO:0000256" key="2">
    <source>
        <dbReference type="ARBA" id="ARBA00008014"/>
    </source>
</evidence>
<evidence type="ECO:0000256" key="7">
    <source>
        <dbReference type="ARBA" id="ARBA00022827"/>
    </source>
</evidence>
<feature type="binding site" evidence="11">
    <location>
        <begin position="256"/>
        <end position="257"/>
    </location>
    <ligand>
        <name>FMN</name>
        <dbReference type="ChEBI" id="CHEBI:58210"/>
    </ligand>
</feature>
<dbReference type="CDD" id="cd07304">
    <property type="entry name" value="Chorismate_synthase"/>
    <property type="match status" value="1"/>
</dbReference>
<dbReference type="OrthoDB" id="9771806at2"/>
<dbReference type="GO" id="GO:0004107">
    <property type="term" value="F:chorismate synthase activity"/>
    <property type="evidence" value="ECO:0007669"/>
    <property type="project" value="UniProtKB-UniRule"/>
</dbReference>
<keyword evidence="8 11" id="KW-0521">NADP</keyword>
<dbReference type="PIRSF" id="PIRSF001456">
    <property type="entry name" value="Chorismate_synth"/>
    <property type="match status" value="1"/>
</dbReference>
<accession>A0A073AYE1</accession>
<dbReference type="STRING" id="28042.GU90_08365"/>
<dbReference type="HAMAP" id="MF_00300">
    <property type="entry name" value="Chorismate_synth"/>
    <property type="match status" value="1"/>
</dbReference>
<dbReference type="Gene3D" id="3.60.150.10">
    <property type="entry name" value="Chorismate synthase AroC"/>
    <property type="match status" value="1"/>
</dbReference>
<dbReference type="EMBL" id="JNVU01000020">
    <property type="protein sequence ID" value="KEI44783.1"/>
    <property type="molecule type" value="Genomic_DNA"/>
</dbReference>
<evidence type="ECO:0000313" key="13">
    <source>
        <dbReference type="EMBL" id="KEI44783.1"/>
    </source>
</evidence>
<dbReference type="PROSITE" id="PS00788">
    <property type="entry name" value="CHORISMATE_SYNTHASE_2"/>
    <property type="match status" value="1"/>
</dbReference>
<evidence type="ECO:0000313" key="14">
    <source>
        <dbReference type="Proteomes" id="UP000031419"/>
    </source>
</evidence>
<comment type="caution">
    <text evidence="13">The sequence shown here is derived from an EMBL/GenBank/DDBJ whole genome shotgun (WGS) entry which is preliminary data.</text>
</comment>
<comment type="catalytic activity">
    <reaction evidence="11 12">
        <text>5-O-(1-carboxyvinyl)-3-phosphoshikimate = chorismate + phosphate</text>
        <dbReference type="Rhea" id="RHEA:21020"/>
        <dbReference type="ChEBI" id="CHEBI:29748"/>
        <dbReference type="ChEBI" id="CHEBI:43474"/>
        <dbReference type="ChEBI" id="CHEBI:57701"/>
        <dbReference type="EC" id="4.2.3.5"/>
    </reaction>
</comment>
<feature type="binding site" evidence="11">
    <location>
        <begin position="135"/>
        <end position="137"/>
    </location>
    <ligand>
        <name>FMN</name>
        <dbReference type="ChEBI" id="CHEBI:58210"/>
    </ligand>
</feature>
<proteinExistence type="inferred from homology"/>
<sequence>MLRWMTAGESHGPALVAVLEGMVAGVEVTSQDIAYQLERRKLGFGRSPRMNFEADELEIIGGIRHGRTQGGPVAIRIGNTEWPKWEKVMAADPVPAEELASLARNEPLTRPRPGHADLAGMQKYGFDEARPVLERASARETAARVAVGTVARRFLQQLLGVEIVSHVVSLGGVTNEVDLLPRPEDLAAIDENPVRAFGDEVTERMMAEVEAAKKDGDTLGGVVEVIAYGLPPGIGSHVHWDRKLDARLAGALMSIQAIKGVEIGDGFANAHRRGSRAHDEILPGGGEKWVRRSSNRAGGLEGGITNGEPLVVRAAKKPISSLPRALATVDVRTGEPAQAMHQRSDITAVPRAAVVAETMVALVLAEAVLEKFGGDSLPETKSNVDSYLASLRARVTEQGQ</sequence>
<evidence type="ECO:0000256" key="10">
    <source>
        <dbReference type="ARBA" id="ARBA00023239"/>
    </source>
</evidence>
<keyword evidence="10 11" id="KW-0456">Lyase</keyword>
<evidence type="ECO:0000256" key="9">
    <source>
        <dbReference type="ARBA" id="ARBA00023141"/>
    </source>
</evidence>
<dbReference type="SUPFAM" id="SSF103263">
    <property type="entry name" value="Chorismate synthase, AroC"/>
    <property type="match status" value="1"/>
</dbReference>
<evidence type="ECO:0000256" key="5">
    <source>
        <dbReference type="ARBA" id="ARBA00022630"/>
    </source>
</evidence>
<dbReference type="NCBIfam" id="TIGR00033">
    <property type="entry name" value="aroC"/>
    <property type="match status" value="1"/>
</dbReference>
<keyword evidence="4 11" id="KW-0028">Amino-acid biosynthesis</keyword>
<comment type="subunit">
    <text evidence="11">Homotetramer.</text>
</comment>
<dbReference type="EC" id="4.2.3.5" evidence="3 11"/>
<dbReference type="PANTHER" id="PTHR21085:SF0">
    <property type="entry name" value="CHORISMATE SYNTHASE"/>
    <property type="match status" value="1"/>
</dbReference>
<keyword evidence="9 11" id="KW-0057">Aromatic amino acid biosynthesis</keyword>
<dbReference type="GO" id="GO:0008652">
    <property type="term" value="P:amino acid biosynthetic process"/>
    <property type="evidence" value="ECO:0007669"/>
    <property type="project" value="UniProtKB-KW"/>
</dbReference>
<dbReference type="InterPro" id="IPR020541">
    <property type="entry name" value="Chorismate_synthase_CS"/>
</dbReference>
<keyword evidence="5 11" id="KW-0285">Flavoprotein</keyword>
<feature type="binding site" evidence="11">
    <location>
        <position position="40"/>
    </location>
    <ligand>
        <name>NADP(+)</name>
        <dbReference type="ChEBI" id="CHEBI:58349"/>
    </ligand>
</feature>
<organism evidence="13 14">
    <name type="scientific">Saccharopolyspora rectivirgula</name>
    <dbReference type="NCBI Taxonomy" id="28042"/>
    <lineage>
        <taxon>Bacteria</taxon>
        <taxon>Bacillati</taxon>
        <taxon>Actinomycetota</taxon>
        <taxon>Actinomycetes</taxon>
        <taxon>Pseudonocardiales</taxon>
        <taxon>Pseudonocardiaceae</taxon>
        <taxon>Saccharopolyspora</taxon>
    </lineage>
</organism>
<dbReference type="eggNOG" id="COG0082">
    <property type="taxonomic scope" value="Bacteria"/>
</dbReference>
<feature type="binding site" evidence="11">
    <location>
        <position position="302"/>
    </location>
    <ligand>
        <name>FMN</name>
        <dbReference type="ChEBI" id="CHEBI:58210"/>
    </ligand>
</feature>
<name>A0A073AYE1_9PSEU</name>
<feature type="binding site" evidence="11">
    <location>
        <begin position="317"/>
        <end position="321"/>
    </location>
    <ligand>
        <name>FMN</name>
        <dbReference type="ChEBI" id="CHEBI:58210"/>
    </ligand>
</feature>
<dbReference type="GO" id="GO:0009423">
    <property type="term" value="P:chorismate biosynthetic process"/>
    <property type="evidence" value="ECO:0007669"/>
    <property type="project" value="UniProtKB-UniRule"/>
</dbReference>
<reference evidence="13 14" key="1">
    <citation type="submission" date="2014-06" db="EMBL/GenBank/DDBJ databases">
        <title>Saccharopolyspora rectivirgula DSM-43113 Genome sequencing.</title>
        <authorList>
            <person name="Barrera C."/>
            <person name="Millon L."/>
            <person name="Rognon B."/>
            <person name="Zaugg C."/>
            <person name="Monod M."/>
        </authorList>
    </citation>
    <scope>NUCLEOTIDE SEQUENCE [LARGE SCALE GENOMIC DNA]</scope>
    <source>
        <strain evidence="13 14">DSM 43113</strain>
    </source>
</reference>
<keyword evidence="14" id="KW-1185">Reference proteome</keyword>
<comment type="similarity">
    <text evidence="2 11 12">Belongs to the chorismate synthase family.</text>
</comment>
<keyword evidence="7 11" id="KW-0274">FAD</keyword>
<keyword evidence="6 11" id="KW-0288">FMN</keyword>
<comment type="function">
    <text evidence="11">Catalyzes the anti-1,4-elimination of the C-3 phosphate and the C-6 proR hydrogen from 5-enolpyruvylshikimate-3-phosphate (EPSP) to yield chorismate, which is the branch point compound that serves as the starting substrate for the three terminal pathways of aromatic amino acid biosynthesis. This reaction introduces a second double bond into the aromatic ring system.</text>
</comment>
<dbReference type="GO" id="GO:0005829">
    <property type="term" value="C:cytosol"/>
    <property type="evidence" value="ECO:0007669"/>
    <property type="project" value="TreeGrafter"/>
</dbReference>
<feature type="binding site" evidence="11">
    <location>
        <position position="46"/>
    </location>
    <ligand>
        <name>NADP(+)</name>
        <dbReference type="ChEBI" id="CHEBI:58349"/>
    </ligand>
</feature>
<dbReference type="PANTHER" id="PTHR21085">
    <property type="entry name" value="CHORISMATE SYNTHASE"/>
    <property type="match status" value="1"/>
</dbReference>
<evidence type="ECO:0000256" key="1">
    <source>
        <dbReference type="ARBA" id="ARBA00005044"/>
    </source>
</evidence>
<evidence type="ECO:0000256" key="3">
    <source>
        <dbReference type="ARBA" id="ARBA00013036"/>
    </source>
</evidence>
<dbReference type="Proteomes" id="UP000031419">
    <property type="component" value="Unassembled WGS sequence"/>
</dbReference>
<dbReference type="RefSeq" id="WP_029720288.1">
    <property type="nucleotide sequence ID" value="NZ_JNVU01000020.1"/>
</dbReference>